<dbReference type="PATRIC" id="fig|305.92.peg.3272"/>
<evidence type="ECO:0000313" key="5">
    <source>
        <dbReference type="EMBL" id="CUV55626.1"/>
    </source>
</evidence>
<dbReference type="PANTHER" id="PTHR33540:SF1">
    <property type="entry name" value="N-ACETYLMURAMATE_N-ACETYLGLUCOSAMINE KINASE"/>
    <property type="match status" value="1"/>
</dbReference>
<dbReference type="Pfam" id="PF01636">
    <property type="entry name" value="APH"/>
    <property type="match status" value="1"/>
</dbReference>
<dbReference type="InterPro" id="IPR002575">
    <property type="entry name" value="Aminoglycoside_PTrfase"/>
</dbReference>
<dbReference type="EMBL" id="LN899820">
    <property type="protein sequence ID" value="CUV55626.1"/>
    <property type="molecule type" value="Genomic_DNA"/>
</dbReference>
<evidence type="ECO:0000313" key="4">
    <source>
        <dbReference type="EMBL" id="AYA47592.1"/>
    </source>
</evidence>
<dbReference type="EMBL" id="CP025741">
    <property type="protein sequence ID" value="AYA47592.1"/>
    <property type="molecule type" value="Genomic_DNA"/>
</dbReference>
<evidence type="ECO:0000259" key="3">
    <source>
        <dbReference type="Pfam" id="PF01636"/>
    </source>
</evidence>
<keyword evidence="1" id="KW-0547">Nucleotide-binding</keyword>
<reference evidence="5" key="1">
    <citation type="submission" date="2015-10" db="EMBL/GenBank/DDBJ databases">
        <authorList>
            <person name="Gilbert D.G."/>
        </authorList>
    </citation>
    <scope>NUCLEOTIDE SEQUENCE</scope>
    <source>
        <strain evidence="5">Phyl III-seqv23</strain>
    </source>
</reference>
<evidence type="ECO:0000256" key="1">
    <source>
        <dbReference type="ARBA" id="ARBA00022741"/>
    </source>
</evidence>
<name>A0A0K1ZNW1_RALSL</name>
<dbReference type="InterPro" id="IPR011009">
    <property type="entry name" value="Kinase-like_dom_sf"/>
</dbReference>
<organism evidence="5">
    <name type="scientific">Ralstonia solanacearum</name>
    <name type="common">Pseudomonas solanacearum</name>
    <dbReference type="NCBI Taxonomy" id="305"/>
    <lineage>
        <taxon>Bacteria</taxon>
        <taxon>Pseudomonadati</taxon>
        <taxon>Pseudomonadota</taxon>
        <taxon>Betaproteobacteria</taxon>
        <taxon>Burkholderiales</taxon>
        <taxon>Burkholderiaceae</taxon>
        <taxon>Ralstonia</taxon>
        <taxon>Ralstonia solanacearum species complex</taxon>
    </lineage>
</organism>
<accession>A0A0K1ZNW1</accession>
<dbReference type="EMBL" id="CP085043">
    <property type="protein sequence ID" value="UZF14403.1"/>
    <property type="molecule type" value="Genomic_DNA"/>
</dbReference>
<sequence length="352" mass="39774">MAPTPSATGATDARLNQLRDWLGTLPAAHGLRVDTLRPASADASFRRYFRLDGQAGTLIAMDAPPPQEDCRPFVHVAALLGGAGVHAPQVLEQDIAQGFLLLTDLGPQTYLQSLRERHFDLAHADALFRPAIGTLVRWQSASREGELPPYDEALLRRELSLFPDWYVERHLQRPLDAAQREALDKVFRLLVDSALAQPRVYVHRDYMPRNLMINAADPSRPGVLDFQDAVYGPITYDAASLLRDAFLSWEEEQELDWAVRYWEAARLAGLPVDEDFGEFYRALEWMGAQRHLKVAGIFARLRYRDGKAGYVEDTPRFIAYLRRVATRYTALAPLARLLDQLEDRAAQVGYTF</sequence>
<reference evidence="4" key="2">
    <citation type="submission" date="2018-01" db="EMBL/GenBank/DDBJ databases">
        <title>Ralstonia pseudosolanacearum P824 infects blueberry.</title>
        <authorList>
            <person name="Bocsanczy A.M."/>
            <person name="Norman D.J."/>
        </authorList>
    </citation>
    <scope>NUCLEOTIDE SEQUENCE</scope>
    <source>
        <strain evidence="4">P824</strain>
    </source>
</reference>
<dbReference type="SUPFAM" id="SSF56112">
    <property type="entry name" value="Protein kinase-like (PK-like)"/>
    <property type="match status" value="1"/>
</dbReference>
<protein>
    <submittedName>
        <fullName evidence="4 6">Aminoglycoside phosphotransferase</fullName>
    </submittedName>
</protein>
<dbReference type="GO" id="GO:0005524">
    <property type="term" value="F:ATP binding"/>
    <property type="evidence" value="ECO:0007669"/>
    <property type="project" value="UniProtKB-KW"/>
</dbReference>
<dbReference type="PANTHER" id="PTHR33540">
    <property type="entry name" value="TRNA THREONYLCARBAMOYLADENOSINE BIOSYNTHESIS PROTEIN TSAE"/>
    <property type="match status" value="1"/>
</dbReference>
<proteinExistence type="predicted"/>
<feature type="domain" description="Aminoglycoside phosphotransferase" evidence="3">
    <location>
        <begin position="35"/>
        <end position="268"/>
    </location>
</feature>
<evidence type="ECO:0000256" key="2">
    <source>
        <dbReference type="ARBA" id="ARBA00022840"/>
    </source>
</evidence>
<evidence type="ECO:0000313" key="7">
    <source>
        <dbReference type="Proteomes" id="UP000262427"/>
    </source>
</evidence>
<evidence type="ECO:0000313" key="6">
    <source>
        <dbReference type="EMBL" id="UZF14403.1"/>
    </source>
</evidence>
<reference evidence="7" key="3">
    <citation type="submission" date="2018-01" db="EMBL/GenBank/DDBJ databases">
        <title>Raltonia solanacearum P824 infects blueberry.</title>
        <authorList>
            <person name="Bocsanczy A.M."/>
            <person name="Norman D.J."/>
        </authorList>
    </citation>
    <scope>NUCLEOTIDE SEQUENCE [LARGE SCALE GENOMIC DNA]</scope>
    <source>
        <strain evidence="7">P824</strain>
    </source>
</reference>
<dbReference type="Gene3D" id="3.90.1200.10">
    <property type="match status" value="1"/>
</dbReference>
<dbReference type="Proteomes" id="UP000262427">
    <property type="component" value="Chromosome CM"/>
</dbReference>
<dbReference type="AlphaFoldDB" id="A0A0K1ZNW1"/>
<reference evidence="6" key="4">
    <citation type="submission" date="2021-10" db="EMBL/GenBank/DDBJ databases">
        <title>Complete genome sequences of five Ralstonia solancearum strains isolated from sunflower.</title>
        <authorList>
            <person name="She X."/>
            <person name="He Z."/>
        </authorList>
    </citation>
    <scope>NUCLEOTIDE SEQUENCE</scope>
    <source>
        <strain evidence="6">RS638</strain>
    </source>
</reference>
<dbReference type="Gene3D" id="3.30.200.20">
    <property type="entry name" value="Phosphorylase Kinase, domain 1"/>
    <property type="match status" value="1"/>
</dbReference>
<keyword evidence="2" id="KW-0067">ATP-binding</keyword>
<gene>
    <name evidence="6" type="ORF">LH706_15545</name>
    <name evidence="4" type="ORF">RSP824_14595</name>
    <name evidence="5" type="ORF">RUN215_v1_510133</name>
</gene>